<dbReference type="AlphaFoldDB" id="A0A059ZXV6"/>
<keyword evidence="1" id="KW-0472">Membrane</keyword>
<dbReference type="eggNOG" id="COG0695">
    <property type="taxonomic scope" value="Bacteria"/>
</dbReference>
<reference evidence="2 3" key="1">
    <citation type="journal article" date="2009" name="J. Bacteriol.">
        <title>Draft genome sequence of the extremely acidophilic bacterium Acidithiobacillus caldus ATCC 51756 reveals metabolic versatility in the genus Acidithiobacillus.</title>
        <authorList>
            <person name="Valdes J."/>
            <person name="Quatrini R."/>
            <person name="Hallberg K."/>
            <person name="Dopson M."/>
            <person name="Valenzuela P.D."/>
            <person name="Holmes D.S."/>
        </authorList>
    </citation>
    <scope>NUCLEOTIDE SEQUENCE [LARGE SCALE GENOMIC DNA]</scope>
    <source>
        <strain evidence="3">ATCC 51756 / DSM 8584 / KU</strain>
    </source>
</reference>
<dbReference type="GeneID" id="92930894"/>
<accession>A0A059ZXV6</accession>
<sequence length="145" mass="15903">MNDSKGMARILGWSGILPLVLANLAFFKGYGIVAATLGNLYAAIILSFLGAIHWGLALDREGQREAPMLLLWSVIPALWGFMALWWTPGTAILILIAGFIAQWLADRRLRSRIQLPSWFMPLRTGLTSAVIALLALMLVQILTGT</sequence>
<dbReference type="PANTHER" id="PTHR15887">
    <property type="entry name" value="TRANSMEMBRANE PROTEIN 69"/>
    <property type="match status" value="1"/>
</dbReference>
<keyword evidence="1" id="KW-0812">Transmembrane</keyword>
<dbReference type="PANTHER" id="PTHR15887:SF1">
    <property type="entry name" value="TRANSMEMBRANE PROTEIN 69"/>
    <property type="match status" value="1"/>
</dbReference>
<feature type="transmembrane region" description="Helical" evidence="1">
    <location>
        <begin position="6"/>
        <end position="27"/>
    </location>
</feature>
<evidence type="ECO:0000313" key="3">
    <source>
        <dbReference type="Proteomes" id="UP000005522"/>
    </source>
</evidence>
<dbReference type="Proteomes" id="UP000005522">
    <property type="component" value="Chromosome"/>
</dbReference>
<feature type="transmembrane region" description="Helical" evidence="1">
    <location>
        <begin position="77"/>
        <end position="101"/>
    </location>
</feature>
<dbReference type="Pfam" id="PF11911">
    <property type="entry name" value="DUF3429"/>
    <property type="match status" value="1"/>
</dbReference>
<organism evidence="2 3">
    <name type="scientific">Acidithiobacillus caldus (strain ATCC 51756 / DSM 8584 / KU)</name>
    <dbReference type="NCBI Taxonomy" id="637389"/>
    <lineage>
        <taxon>Bacteria</taxon>
        <taxon>Pseudomonadati</taxon>
        <taxon>Pseudomonadota</taxon>
        <taxon>Acidithiobacillia</taxon>
        <taxon>Acidithiobacillales</taxon>
        <taxon>Acidithiobacillaceae</taxon>
        <taxon>Acidithiobacillus</taxon>
    </lineage>
</organism>
<dbReference type="KEGG" id="acz:Acaty_c0860"/>
<dbReference type="HOGENOM" id="CLU_045137_3_1_6"/>
<evidence type="ECO:0000256" key="1">
    <source>
        <dbReference type="SAM" id="Phobius"/>
    </source>
</evidence>
<feature type="transmembrane region" description="Helical" evidence="1">
    <location>
        <begin position="122"/>
        <end position="142"/>
    </location>
</feature>
<keyword evidence="1" id="KW-1133">Transmembrane helix</keyword>
<name>A0A059ZXV6_ACICK</name>
<gene>
    <name evidence="2" type="ORF">Acaty_c0860</name>
</gene>
<proteinExistence type="predicted"/>
<feature type="transmembrane region" description="Helical" evidence="1">
    <location>
        <begin position="39"/>
        <end position="57"/>
    </location>
</feature>
<evidence type="ECO:0000313" key="2">
    <source>
        <dbReference type="EMBL" id="AIA54737.1"/>
    </source>
</evidence>
<dbReference type="RefSeq" id="WP_004871152.1">
    <property type="nucleotide sequence ID" value="NZ_CP005986.1"/>
</dbReference>
<protein>
    <recommendedName>
        <fullName evidence="4">DUF3429 domain-containing protein</fullName>
    </recommendedName>
</protein>
<evidence type="ECO:0008006" key="4">
    <source>
        <dbReference type="Google" id="ProtNLM"/>
    </source>
</evidence>
<dbReference type="EMBL" id="CP005986">
    <property type="protein sequence ID" value="AIA54737.1"/>
    <property type="molecule type" value="Genomic_DNA"/>
</dbReference>
<dbReference type="InterPro" id="IPR021836">
    <property type="entry name" value="DUF3429"/>
</dbReference>